<dbReference type="InterPro" id="IPR006527">
    <property type="entry name" value="F-box-assoc_dom_typ1"/>
</dbReference>
<dbReference type="Pfam" id="PF00646">
    <property type="entry name" value="F-box"/>
    <property type="match status" value="1"/>
</dbReference>
<dbReference type="InterPro" id="IPR017451">
    <property type="entry name" value="F-box-assoc_interact_dom"/>
</dbReference>
<feature type="domain" description="F-box" evidence="1">
    <location>
        <begin position="44"/>
        <end position="77"/>
    </location>
</feature>
<dbReference type="InterPro" id="IPR001810">
    <property type="entry name" value="F-box_dom"/>
</dbReference>
<dbReference type="InterPro" id="IPR036047">
    <property type="entry name" value="F-box-like_dom_sf"/>
</dbReference>
<dbReference type="Proteomes" id="UP000694930">
    <property type="component" value="Chromosome 9"/>
</dbReference>
<evidence type="ECO:0000313" key="3">
    <source>
        <dbReference type="Proteomes" id="UP000694930"/>
    </source>
</evidence>
<reference evidence="4" key="2">
    <citation type="submission" date="2025-08" db="UniProtKB">
        <authorList>
            <consortium name="RefSeq"/>
        </authorList>
    </citation>
    <scope>IDENTIFICATION</scope>
</reference>
<dbReference type="GeneID" id="107030787"/>
<sequence>MVNRQRKNKLKFFNQTPRVLEPSKKANPMDMLDQAMKVYFEEGILIDIISRLPVQSVLRFKCVSKFWKILIDEPYFKMRHLNHAKNDQNSKTFLCYQQCFGGFDHPIYSCSLWSTQLVKDTHKLNLPLNIEPEYFTISKGCDGLFIINVFKNTVKNNILLLWNPSTRESMELPVPEFSLGLSSCLGLSVDSSGDYKILKIEGNEFGDRKVPGEIFSLENNSWRKIGKHPRVTRNKVPAVDSLAFIHGAFHWIGINSKTYFVVSFNISHEVFGEISLPKDIGSLNTSNVDISILEGMLCAYSNMHDQKMRTFKVWVMRDYNLKESWNAILSIEDRYLLKATPKYRFANGEILFMCAHLHGRDIQFRTKSGPF</sequence>
<evidence type="ECO:0000259" key="2">
    <source>
        <dbReference type="Pfam" id="PF07734"/>
    </source>
</evidence>
<keyword evidence="3" id="KW-1185">Reference proteome</keyword>
<dbReference type="SUPFAM" id="SSF81383">
    <property type="entry name" value="F-box domain"/>
    <property type="match status" value="1"/>
</dbReference>
<organism evidence="3 4">
    <name type="scientific">Solanum pennellii</name>
    <name type="common">Tomato</name>
    <name type="synonym">Lycopersicon pennellii</name>
    <dbReference type="NCBI Taxonomy" id="28526"/>
    <lineage>
        <taxon>Eukaryota</taxon>
        <taxon>Viridiplantae</taxon>
        <taxon>Streptophyta</taxon>
        <taxon>Embryophyta</taxon>
        <taxon>Tracheophyta</taxon>
        <taxon>Spermatophyta</taxon>
        <taxon>Magnoliopsida</taxon>
        <taxon>eudicotyledons</taxon>
        <taxon>Gunneridae</taxon>
        <taxon>Pentapetalae</taxon>
        <taxon>asterids</taxon>
        <taxon>lamiids</taxon>
        <taxon>Solanales</taxon>
        <taxon>Solanaceae</taxon>
        <taxon>Solanoideae</taxon>
        <taxon>Solaneae</taxon>
        <taxon>Solanum</taxon>
        <taxon>Solanum subgen. Lycopersicon</taxon>
    </lineage>
</organism>
<reference evidence="3" key="1">
    <citation type="journal article" date="2014" name="Nat. Genet.">
        <title>The genome of the stress-tolerant wild tomato species Solanum pennellii.</title>
        <authorList>
            <person name="Bolger A."/>
            <person name="Scossa F."/>
            <person name="Bolger M.E."/>
            <person name="Lanz C."/>
            <person name="Maumus F."/>
            <person name="Tohge T."/>
            <person name="Quesneville H."/>
            <person name="Alseekh S."/>
            <person name="Sorensen I."/>
            <person name="Lichtenstein G."/>
            <person name="Fich E.A."/>
            <person name="Conte M."/>
            <person name="Keller H."/>
            <person name="Schneeberger K."/>
            <person name="Schwacke R."/>
            <person name="Ofner I."/>
            <person name="Vrebalov J."/>
            <person name="Xu Y."/>
            <person name="Osorio S."/>
            <person name="Aflitos S.A."/>
            <person name="Schijlen E."/>
            <person name="Jimenez-Gomez J.M."/>
            <person name="Ryngajllo M."/>
            <person name="Kimura S."/>
            <person name="Kumar R."/>
            <person name="Koenig D."/>
            <person name="Headland L.R."/>
            <person name="Maloof J.N."/>
            <person name="Sinha N."/>
            <person name="van Ham R.C."/>
            <person name="Lankhorst R.K."/>
            <person name="Mao L."/>
            <person name="Vogel A."/>
            <person name="Arsova B."/>
            <person name="Panstruga R."/>
            <person name="Fei Z."/>
            <person name="Rose J.K."/>
            <person name="Zamir D."/>
            <person name="Carrari F."/>
            <person name="Giovannoni J.J."/>
            <person name="Weigel D."/>
            <person name="Usadel B."/>
            <person name="Fernie A.R."/>
        </authorList>
    </citation>
    <scope>NUCLEOTIDE SEQUENCE [LARGE SCALE GENOMIC DNA]</scope>
    <source>
        <strain evidence="3">cv. LA0716</strain>
    </source>
</reference>
<dbReference type="RefSeq" id="XP_015087527.1">
    <property type="nucleotide sequence ID" value="XM_015232041.2"/>
</dbReference>
<dbReference type="NCBIfam" id="TIGR01640">
    <property type="entry name" value="F_box_assoc_1"/>
    <property type="match status" value="1"/>
</dbReference>
<proteinExistence type="predicted"/>
<dbReference type="PANTHER" id="PTHR31672:SF13">
    <property type="entry name" value="F-BOX PROTEIN CPR30-LIKE"/>
    <property type="match status" value="1"/>
</dbReference>
<accession>A0ABM1HM44</accession>
<feature type="domain" description="F-box associated beta-propeller type 1" evidence="2">
    <location>
        <begin position="134"/>
        <end position="347"/>
    </location>
</feature>
<dbReference type="InterPro" id="IPR050796">
    <property type="entry name" value="SCF_F-box_component"/>
</dbReference>
<evidence type="ECO:0000313" key="4">
    <source>
        <dbReference type="RefSeq" id="XP_015087527.1"/>
    </source>
</evidence>
<dbReference type="Pfam" id="PF07734">
    <property type="entry name" value="FBA_1"/>
    <property type="match status" value="1"/>
</dbReference>
<dbReference type="PANTHER" id="PTHR31672">
    <property type="entry name" value="BNACNNG10540D PROTEIN"/>
    <property type="match status" value="1"/>
</dbReference>
<protein>
    <submittedName>
        <fullName evidence="4">F-box/kelch-repeat protein At1g12870</fullName>
    </submittedName>
</protein>
<dbReference type="CDD" id="cd22157">
    <property type="entry name" value="F-box_AtFBW1-like"/>
    <property type="match status" value="1"/>
</dbReference>
<gene>
    <name evidence="4" type="primary">LOC107030787</name>
</gene>
<name>A0ABM1HM44_SOLPN</name>
<evidence type="ECO:0000259" key="1">
    <source>
        <dbReference type="Pfam" id="PF00646"/>
    </source>
</evidence>